<feature type="compositionally biased region" description="Basic and acidic residues" evidence="1">
    <location>
        <begin position="1"/>
        <end position="30"/>
    </location>
</feature>
<dbReference type="OrthoDB" id="4676at2759"/>
<sequence>MPSKDHENGVDESVNTKEENGTKKNEKDAEMENSGAQEESEPNKKEEGQEQEGSEGDAHAGQKRKHEERPTGEEDQNGSKKAARTKGTKSGRATLKQLLNFLLSADALPYCFPDEELEAAKKKQGLKCYSLTSPTSLTAFEHLVCAHLLSKPLSHALGLRSIRTLLNEPYNFGTAKRIVDAGEDKVWQALEDAKTQHRQKTARYLSGMAREYAPDKAGDTMFDLAEKANNEGPNGVVEHIKETVPGLGKIGGEIFCRRIQCVYGWGDALWPYADGKALECLREIGIDVEDADELQNGIESLVDWERVGDMGLQERVLSKGELAGEEMETQVQAEFVVALERAVGCVLEGKVEEFRKAAAEA</sequence>
<dbReference type="GeneID" id="27359305"/>
<dbReference type="Proteomes" id="UP000053342">
    <property type="component" value="Unassembled WGS sequence"/>
</dbReference>
<accession>A0A0D2DH08</accession>
<dbReference type="AlphaFoldDB" id="A0A0D2DH08"/>
<dbReference type="VEuPathDB" id="FungiDB:PV06_07231"/>
<dbReference type="EMBL" id="KN847337">
    <property type="protein sequence ID" value="KIW41700.1"/>
    <property type="molecule type" value="Genomic_DNA"/>
</dbReference>
<evidence type="ECO:0000313" key="3">
    <source>
        <dbReference type="Proteomes" id="UP000053342"/>
    </source>
</evidence>
<organism evidence="2 3">
    <name type="scientific">Exophiala oligosperma</name>
    <dbReference type="NCBI Taxonomy" id="215243"/>
    <lineage>
        <taxon>Eukaryota</taxon>
        <taxon>Fungi</taxon>
        <taxon>Dikarya</taxon>
        <taxon>Ascomycota</taxon>
        <taxon>Pezizomycotina</taxon>
        <taxon>Eurotiomycetes</taxon>
        <taxon>Chaetothyriomycetidae</taxon>
        <taxon>Chaetothyriales</taxon>
        <taxon>Herpotrichiellaceae</taxon>
        <taxon>Exophiala</taxon>
    </lineage>
</organism>
<evidence type="ECO:0000313" key="2">
    <source>
        <dbReference type="EMBL" id="KIW41700.1"/>
    </source>
</evidence>
<evidence type="ECO:0008006" key="4">
    <source>
        <dbReference type="Google" id="ProtNLM"/>
    </source>
</evidence>
<protein>
    <recommendedName>
        <fullName evidence="4">HhH-GPD domain-containing protein</fullName>
    </recommendedName>
</protein>
<dbReference type="HOGENOM" id="CLU_054585_1_0_1"/>
<keyword evidence="3" id="KW-1185">Reference proteome</keyword>
<evidence type="ECO:0000256" key="1">
    <source>
        <dbReference type="SAM" id="MobiDB-lite"/>
    </source>
</evidence>
<dbReference type="RefSeq" id="XP_016261916.1">
    <property type="nucleotide sequence ID" value="XM_016408436.1"/>
</dbReference>
<feature type="compositionally biased region" description="Basic and acidic residues" evidence="1">
    <location>
        <begin position="56"/>
        <end position="72"/>
    </location>
</feature>
<reference evidence="2 3" key="1">
    <citation type="submission" date="2015-01" db="EMBL/GenBank/DDBJ databases">
        <title>The Genome Sequence of Exophiala oligosperma CBS72588.</title>
        <authorList>
            <consortium name="The Broad Institute Genomics Platform"/>
            <person name="Cuomo C."/>
            <person name="de Hoog S."/>
            <person name="Gorbushina A."/>
            <person name="Stielow B."/>
            <person name="Teixiera M."/>
            <person name="Abouelleil A."/>
            <person name="Chapman S.B."/>
            <person name="Priest M."/>
            <person name="Young S.K."/>
            <person name="Wortman J."/>
            <person name="Nusbaum C."/>
            <person name="Birren B."/>
        </authorList>
    </citation>
    <scope>NUCLEOTIDE SEQUENCE [LARGE SCALE GENOMIC DNA]</scope>
    <source>
        <strain evidence="2 3">CBS 72588</strain>
    </source>
</reference>
<gene>
    <name evidence="2" type="ORF">PV06_07231</name>
</gene>
<name>A0A0D2DH08_9EURO</name>
<feature type="region of interest" description="Disordered" evidence="1">
    <location>
        <begin position="1"/>
        <end position="91"/>
    </location>
</feature>
<proteinExistence type="predicted"/>